<dbReference type="AlphaFoldDB" id="A0A1X7VU23"/>
<sequence length="38" mass="4635">MTGQGISLDYYIYNSTKYKLYHFSHTVYVHAYTYHTHM</sequence>
<dbReference type="InParanoid" id="A0A1X7VU23"/>
<reference evidence="1" key="1">
    <citation type="submission" date="2017-05" db="UniProtKB">
        <authorList>
            <consortium name="EnsemblMetazoa"/>
        </authorList>
    </citation>
    <scope>IDENTIFICATION</scope>
</reference>
<proteinExistence type="predicted"/>
<protein>
    <submittedName>
        <fullName evidence="1">Uncharacterized protein</fullName>
    </submittedName>
</protein>
<organism evidence="1">
    <name type="scientific">Amphimedon queenslandica</name>
    <name type="common">Sponge</name>
    <dbReference type="NCBI Taxonomy" id="400682"/>
    <lineage>
        <taxon>Eukaryota</taxon>
        <taxon>Metazoa</taxon>
        <taxon>Porifera</taxon>
        <taxon>Demospongiae</taxon>
        <taxon>Heteroscleromorpha</taxon>
        <taxon>Haplosclerida</taxon>
        <taxon>Niphatidae</taxon>
        <taxon>Amphimedon</taxon>
    </lineage>
</organism>
<name>A0A1X7VU23_AMPQE</name>
<dbReference type="EnsemblMetazoa" id="Aqu2.1.43597_001">
    <property type="protein sequence ID" value="Aqu2.1.43597_001"/>
    <property type="gene ID" value="Aqu2.1.43597"/>
</dbReference>
<evidence type="ECO:0000313" key="1">
    <source>
        <dbReference type="EnsemblMetazoa" id="Aqu2.1.43597_001"/>
    </source>
</evidence>
<accession>A0A1X7VU23</accession>